<evidence type="ECO:0000256" key="2">
    <source>
        <dbReference type="ARBA" id="ARBA00023125"/>
    </source>
</evidence>
<keyword evidence="2" id="KW-0238">DNA-binding</keyword>
<reference evidence="6" key="2">
    <citation type="journal article" date="2020" name="Int. J. Syst. Evol. Microbiol.">
        <title>Genomic insights into a novel species Rhodoferax aquaticus sp. nov., isolated from freshwater.</title>
        <authorList>
            <person name="Li T."/>
            <person name="Zhuo Y."/>
            <person name="Jin C.Z."/>
            <person name="Wu X."/>
            <person name="Ko S.R."/>
            <person name="Jin F.J."/>
            <person name="Ahn C.Y."/>
            <person name="Oh H.M."/>
            <person name="Lee H.G."/>
            <person name="Jin L."/>
        </authorList>
    </citation>
    <scope>NUCLEOTIDE SEQUENCE [LARGE SCALE GENOMIC DNA]</scope>
    <source>
        <strain evidence="6">Gr-4</strain>
    </source>
</reference>
<dbReference type="AlphaFoldDB" id="A0A515ERY9"/>
<dbReference type="SMART" id="SM00421">
    <property type="entry name" value="HTH_LUXR"/>
    <property type="match status" value="1"/>
</dbReference>
<organism evidence="5 6">
    <name type="scientific">Rhodoferax aquaticus</name>
    <dbReference type="NCBI Taxonomy" id="2527691"/>
    <lineage>
        <taxon>Bacteria</taxon>
        <taxon>Pseudomonadati</taxon>
        <taxon>Pseudomonadota</taxon>
        <taxon>Betaproteobacteria</taxon>
        <taxon>Burkholderiales</taxon>
        <taxon>Comamonadaceae</taxon>
        <taxon>Rhodoferax</taxon>
    </lineage>
</organism>
<dbReference type="Proteomes" id="UP000317365">
    <property type="component" value="Chromosome"/>
</dbReference>
<dbReference type="KEGG" id="rhg:EXZ61_15060"/>
<dbReference type="InterPro" id="IPR036388">
    <property type="entry name" value="WH-like_DNA-bd_sf"/>
</dbReference>
<reference evidence="6" key="1">
    <citation type="submission" date="2019-02" db="EMBL/GenBank/DDBJ databases">
        <title>Complete genome sequence of Rhodoferax sp. Gr-4.</title>
        <authorList>
            <person name="Jin L."/>
        </authorList>
    </citation>
    <scope>NUCLEOTIDE SEQUENCE [LARGE SCALE GENOMIC DNA]</scope>
    <source>
        <strain evidence="6">Gr-4</strain>
    </source>
</reference>
<dbReference type="PANTHER" id="PTHR44688">
    <property type="entry name" value="DNA-BINDING TRANSCRIPTIONAL ACTIVATOR DEVR_DOSR"/>
    <property type="match status" value="1"/>
</dbReference>
<dbReference type="GO" id="GO:0006355">
    <property type="term" value="P:regulation of DNA-templated transcription"/>
    <property type="evidence" value="ECO:0007669"/>
    <property type="project" value="InterPro"/>
</dbReference>
<evidence type="ECO:0000259" key="4">
    <source>
        <dbReference type="PROSITE" id="PS50043"/>
    </source>
</evidence>
<dbReference type="Gene3D" id="1.10.10.10">
    <property type="entry name" value="Winged helix-like DNA-binding domain superfamily/Winged helix DNA-binding domain"/>
    <property type="match status" value="1"/>
</dbReference>
<dbReference type="Pfam" id="PF00196">
    <property type="entry name" value="GerE"/>
    <property type="match status" value="1"/>
</dbReference>
<sequence>MNAPYQSQLSLPLTPALVKALAAMTGAIGDANWFDTVLSLLGNACALDSGGVMVFHRHQRPRRIVHRFNPLERKLPEDAFLSGPYALDPNYQLFLQGCPSGVYWLRDVAPDDFYDSEYYRVFYSQIGLSDSIDLLWRINADTALNIFIERSIKQPQFQHADFIAVTAIAPLIFAAAEKHHALTAASSLVDTEQLTHRKVQSTIANFASSLLTKREREVLFYMISGYSSALTAERLRTSEGTIKIHRKNIHRKLDIGSQAELFSLFINCIPFASPDGTNDPLRIYQKAPASSRPKGLLEAALPVLLA</sequence>
<accession>A0A515ERY9</accession>
<dbReference type="SUPFAM" id="SSF46894">
    <property type="entry name" value="C-terminal effector domain of the bipartite response regulators"/>
    <property type="match status" value="1"/>
</dbReference>
<gene>
    <name evidence="5" type="ORF">EXZ61_15060</name>
</gene>
<dbReference type="InterPro" id="IPR016032">
    <property type="entry name" value="Sig_transdc_resp-reg_C-effctor"/>
</dbReference>
<dbReference type="InterPro" id="IPR000792">
    <property type="entry name" value="Tscrpt_reg_LuxR_C"/>
</dbReference>
<feature type="domain" description="HTH luxR-type" evidence="4">
    <location>
        <begin position="204"/>
        <end position="269"/>
    </location>
</feature>
<keyword evidence="6" id="KW-1185">Reference proteome</keyword>
<proteinExistence type="predicted"/>
<name>A0A515ERY9_9BURK</name>
<dbReference type="PROSITE" id="PS50043">
    <property type="entry name" value="HTH_LUXR_2"/>
    <property type="match status" value="1"/>
</dbReference>
<keyword evidence="3" id="KW-0804">Transcription</keyword>
<dbReference type="CDD" id="cd06170">
    <property type="entry name" value="LuxR_C_like"/>
    <property type="match status" value="1"/>
</dbReference>
<dbReference type="RefSeq" id="WP_142812541.1">
    <property type="nucleotide sequence ID" value="NZ_CP036282.1"/>
</dbReference>
<evidence type="ECO:0000256" key="1">
    <source>
        <dbReference type="ARBA" id="ARBA00023015"/>
    </source>
</evidence>
<keyword evidence="1" id="KW-0805">Transcription regulation</keyword>
<evidence type="ECO:0000313" key="6">
    <source>
        <dbReference type="Proteomes" id="UP000317365"/>
    </source>
</evidence>
<dbReference type="GO" id="GO:0003677">
    <property type="term" value="F:DNA binding"/>
    <property type="evidence" value="ECO:0007669"/>
    <property type="project" value="UniProtKB-KW"/>
</dbReference>
<evidence type="ECO:0000313" key="5">
    <source>
        <dbReference type="EMBL" id="QDL55383.1"/>
    </source>
</evidence>
<protein>
    <recommendedName>
        <fullName evidence="4">HTH luxR-type domain-containing protein</fullName>
    </recommendedName>
</protein>
<evidence type="ECO:0000256" key="3">
    <source>
        <dbReference type="ARBA" id="ARBA00023163"/>
    </source>
</evidence>
<dbReference type="PRINTS" id="PR00038">
    <property type="entry name" value="HTHLUXR"/>
</dbReference>
<dbReference type="EMBL" id="CP036282">
    <property type="protein sequence ID" value="QDL55383.1"/>
    <property type="molecule type" value="Genomic_DNA"/>
</dbReference>
<dbReference type="PANTHER" id="PTHR44688:SF16">
    <property type="entry name" value="DNA-BINDING TRANSCRIPTIONAL ACTIVATOR DEVR_DOSR"/>
    <property type="match status" value="1"/>
</dbReference>